<dbReference type="Pfam" id="PF03972">
    <property type="entry name" value="MmgE_PrpD_N"/>
    <property type="match status" value="1"/>
</dbReference>
<dbReference type="GO" id="GO:0016829">
    <property type="term" value="F:lyase activity"/>
    <property type="evidence" value="ECO:0007669"/>
    <property type="project" value="InterPro"/>
</dbReference>
<dbReference type="SUPFAM" id="SSF103378">
    <property type="entry name" value="2-methylcitrate dehydratase PrpD"/>
    <property type="match status" value="1"/>
</dbReference>
<dbReference type="Gene3D" id="1.10.4100.10">
    <property type="entry name" value="2-methylcitrate dehydratase PrpD"/>
    <property type="match status" value="1"/>
</dbReference>
<protein>
    <submittedName>
        <fullName evidence="4">2-methylcitrate dehydratase</fullName>
    </submittedName>
</protein>
<dbReference type="PANTHER" id="PTHR16943:SF8">
    <property type="entry name" value="2-METHYLCITRATE DEHYDRATASE"/>
    <property type="match status" value="1"/>
</dbReference>
<dbReference type="HOGENOM" id="CLU_026574_3_0_0"/>
<organism evidence="4 5">
    <name type="scientific">Fimbriimonas ginsengisoli Gsoil 348</name>
    <dbReference type="NCBI Taxonomy" id="661478"/>
    <lineage>
        <taxon>Bacteria</taxon>
        <taxon>Bacillati</taxon>
        <taxon>Armatimonadota</taxon>
        <taxon>Fimbriimonadia</taxon>
        <taxon>Fimbriimonadales</taxon>
        <taxon>Fimbriimonadaceae</taxon>
        <taxon>Fimbriimonas</taxon>
    </lineage>
</organism>
<evidence type="ECO:0000313" key="4">
    <source>
        <dbReference type="EMBL" id="AIE85128.1"/>
    </source>
</evidence>
<dbReference type="InterPro" id="IPR042183">
    <property type="entry name" value="MmgE/PrpD_sf_1"/>
</dbReference>
<dbReference type="Pfam" id="PF19305">
    <property type="entry name" value="MmgE_PrpD_C"/>
    <property type="match status" value="1"/>
</dbReference>
<evidence type="ECO:0000313" key="5">
    <source>
        <dbReference type="Proteomes" id="UP000027982"/>
    </source>
</evidence>
<dbReference type="KEGG" id="fgi:OP10G_1760"/>
<name>A0A068NNK5_FIMGI</name>
<accession>A0A068NNK5</accession>
<evidence type="ECO:0000259" key="3">
    <source>
        <dbReference type="Pfam" id="PF19305"/>
    </source>
</evidence>
<dbReference type="Gene3D" id="3.30.1330.120">
    <property type="entry name" value="2-methylcitrate dehydratase PrpD"/>
    <property type="match status" value="1"/>
</dbReference>
<dbReference type="EMBL" id="CP007139">
    <property type="protein sequence ID" value="AIE85128.1"/>
    <property type="molecule type" value="Genomic_DNA"/>
</dbReference>
<dbReference type="AlphaFoldDB" id="A0A068NNK5"/>
<sequence>MGDIDSNWKPIWPEVRPTLSGGKKMDKLEAMAKFALGTSYEEISEEAKERLKLHLFDTLICAIGAQGAGPVEAVRGMANEFGTGGRCTLIGGGSAAPDRAALVNTAHTRYLDFMDNFLGAKETCHPCDNVGAVLAATEYARGSGADFLAALAAAYQIQCRLAETSPVMKEGFDHTTHLALSVAAGASRAMKLNPAQTANAIACSGNQLAALVVVRASPNSQLKGLASALTASWALQATFLATRGITGPIGLFECPKGYPESLAPIEIDWEKEKPDVLPRCLLKRYNAEVHTQSTLEATLEIRSRETILAEEIEEVKAEVFRTAYDIVGNGEYGSRHTAHTKEQADHSLPYLVAVALLDGDVMPEQFRPERIESPDVQELMKRVTVEVPPSESDVQLAKQTDPFTEKYPDEMRARVTVTLKGGRQLVAERKDYHGFRTRPFDWSDLETKFERIAPNLSNEIRGDVVSVVRSLDRRPITDLTDLFGRFSPSLTESLESHDSAFVS</sequence>
<keyword evidence="5" id="KW-1185">Reference proteome</keyword>
<dbReference type="STRING" id="661478.OP10G_1760"/>
<proteinExistence type="inferred from homology"/>
<gene>
    <name evidence="4" type="ORF">OP10G_1760</name>
</gene>
<dbReference type="InterPro" id="IPR042188">
    <property type="entry name" value="MmgE/PrpD_sf_2"/>
</dbReference>
<dbReference type="InterPro" id="IPR045336">
    <property type="entry name" value="MmgE_PrpD_N"/>
</dbReference>
<feature type="domain" description="MmgE/PrpD C-terminal" evidence="3">
    <location>
        <begin position="285"/>
        <end position="455"/>
    </location>
</feature>
<dbReference type="PANTHER" id="PTHR16943">
    <property type="entry name" value="2-METHYLCITRATE DEHYDRATASE-RELATED"/>
    <property type="match status" value="1"/>
</dbReference>
<evidence type="ECO:0000259" key="2">
    <source>
        <dbReference type="Pfam" id="PF03972"/>
    </source>
</evidence>
<reference evidence="4 5" key="1">
    <citation type="journal article" date="2014" name="PLoS ONE">
        <title>The first complete genome sequence of the class fimbriimonadia in the phylum armatimonadetes.</title>
        <authorList>
            <person name="Hu Z.Y."/>
            <person name="Wang Y.Z."/>
            <person name="Im W.T."/>
            <person name="Wang S.Y."/>
            <person name="Zhao G.P."/>
            <person name="Zheng H.J."/>
            <person name="Quan Z.X."/>
        </authorList>
    </citation>
    <scope>NUCLEOTIDE SEQUENCE [LARGE SCALE GENOMIC DNA]</scope>
    <source>
        <strain evidence="4">Gsoil 348</strain>
    </source>
</reference>
<dbReference type="Proteomes" id="UP000027982">
    <property type="component" value="Chromosome"/>
</dbReference>
<evidence type="ECO:0000256" key="1">
    <source>
        <dbReference type="ARBA" id="ARBA00006174"/>
    </source>
</evidence>
<dbReference type="InterPro" id="IPR045337">
    <property type="entry name" value="MmgE_PrpD_C"/>
</dbReference>
<dbReference type="eggNOG" id="COG2079">
    <property type="taxonomic scope" value="Bacteria"/>
</dbReference>
<dbReference type="InterPro" id="IPR005656">
    <property type="entry name" value="MmgE_PrpD"/>
</dbReference>
<feature type="domain" description="MmgE/PrpD N-terminal" evidence="2">
    <location>
        <begin position="29"/>
        <end position="259"/>
    </location>
</feature>
<dbReference type="InterPro" id="IPR036148">
    <property type="entry name" value="MmgE/PrpD_sf"/>
</dbReference>
<comment type="similarity">
    <text evidence="1">Belongs to the PrpD family.</text>
</comment>